<dbReference type="Pfam" id="PF01764">
    <property type="entry name" value="Lipase_3"/>
    <property type="match status" value="1"/>
</dbReference>
<feature type="compositionally biased region" description="Acidic residues" evidence="1">
    <location>
        <begin position="31"/>
        <end position="44"/>
    </location>
</feature>
<dbReference type="Proteomes" id="UP000332933">
    <property type="component" value="Unassembled WGS sequence"/>
</dbReference>
<dbReference type="OrthoDB" id="426718at2759"/>
<dbReference type="AlphaFoldDB" id="A0A485KYH0"/>
<evidence type="ECO:0000259" key="2">
    <source>
        <dbReference type="Pfam" id="PF01764"/>
    </source>
</evidence>
<evidence type="ECO:0000313" key="4">
    <source>
        <dbReference type="EMBL" id="VFT90072.1"/>
    </source>
</evidence>
<dbReference type="InterPro" id="IPR029058">
    <property type="entry name" value="AB_hydrolase_fold"/>
</dbReference>
<proteinExistence type="predicted"/>
<reference evidence="4 5" key="1">
    <citation type="submission" date="2019-03" db="EMBL/GenBank/DDBJ databases">
        <authorList>
            <person name="Gaulin E."/>
            <person name="Dumas B."/>
        </authorList>
    </citation>
    <scope>NUCLEOTIDE SEQUENCE [LARGE SCALE GENOMIC DNA]</scope>
    <source>
        <strain evidence="4">CBS 568.67</strain>
    </source>
</reference>
<feature type="compositionally biased region" description="Acidic residues" evidence="1">
    <location>
        <begin position="51"/>
        <end position="80"/>
    </location>
</feature>
<gene>
    <name evidence="4" type="primary">Aste57867_13232</name>
    <name evidence="3" type="ORF">As57867_013183</name>
    <name evidence="4" type="ORF">ASTE57867_13232</name>
</gene>
<dbReference type="EMBL" id="CAADRA010005460">
    <property type="protein sequence ID" value="VFT90072.1"/>
    <property type="molecule type" value="Genomic_DNA"/>
</dbReference>
<feature type="domain" description="Fungal lipase-type" evidence="2">
    <location>
        <begin position="227"/>
        <end position="306"/>
    </location>
</feature>
<dbReference type="Gene3D" id="3.40.50.1820">
    <property type="entry name" value="alpha/beta hydrolase"/>
    <property type="match status" value="1"/>
</dbReference>
<dbReference type="EMBL" id="VJMH01005439">
    <property type="protein sequence ID" value="KAF0695978.1"/>
    <property type="molecule type" value="Genomic_DNA"/>
</dbReference>
<feature type="region of interest" description="Disordered" evidence="1">
    <location>
        <begin position="1"/>
        <end position="80"/>
    </location>
</feature>
<dbReference type="GO" id="GO:0006629">
    <property type="term" value="P:lipid metabolic process"/>
    <property type="evidence" value="ECO:0007669"/>
    <property type="project" value="InterPro"/>
</dbReference>
<reference evidence="3" key="2">
    <citation type="submission" date="2019-06" db="EMBL/GenBank/DDBJ databases">
        <title>Genomics analysis of Aphanomyces spp. identifies a new class of oomycete effector associated with host adaptation.</title>
        <authorList>
            <person name="Gaulin E."/>
        </authorList>
    </citation>
    <scope>NUCLEOTIDE SEQUENCE</scope>
    <source>
        <strain evidence="3">CBS 578.67</strain>
    </source>
</reference>
<organism evidence="4 5">
    <name type="scientific">Aphanomyces stellatus</name>
    <dbReference type="NCBI Taxonomy" id="120398"/>
    <lineage>
        <taxon>Eukaryota</taxon>
        <taxon>Sar</taxon>
        <taxon>Stramenopiles</taxon>
        <taxon>Oomycota</taxon>
        <taxon>Saprolegniomycetes</taxon>
        <taxon>Saprolegniales</taxon>
        <taxon>Verrucalvaceae</taxon>
        <taxon>Aphanomyces</taxon>
    </lineage>
</organism>
<name>A0A485KYH0_9STRA</name>
<dbReference type="SUPFAM" id="SSF53474">
    <property type="entry name" value="alpha/beta-Hydrolases"/>
    <property type="match status" value="1"/>
</dbReference>
<dbReference type="SUPFAM" id="SSF52540">
    <property type="entry name" value="P-loop containing nucleoside triphosphate hydrolases"/>
    <property type="match status" value="1"/>
</dbReference>
<dbReference type="InterPro" id="IPR002921">
    <property type="entry name" value="Fungal_lipase-type"/>
</dbReference>
<evidence type="ECO:0000256" key="1">
    <source>
        <dbReference type="SAM" id="MobiDB-lite"/>
    </source>
</evidence>
<accession>A0A485KYH0</accession>
<protein>
    <submittedName>
        <fullName evidence="4">Aste57867_13232 protein</fullName>
    </submittedName>
</protein>
<dbReference type="InterPro" id="IPR027417">
    <property type="entry name" value="P-loop_NTPase"/>
</dbReference>
<keyword evidence="5" id="KW-1185">Reference proteome</keyword>
<evidence type="ECO:0000313" key="3">
    <source>
        <dbReference type="EMBL" id="KAF0695978.1"/>
    </source>
</evidence>
<feature type="compositionally biased region" description="Low complexity" evidence="1">
    <location>
        <begin position="14"/>
        <end position="30"/>
    </location>
</feature>
<sequence length="912" mass="100927">MELDFPAPVFGDAPVTQDPTKTVTTTTAPPEVDDDEDDDDEDDEVISKAESEDEDVESDVEDGDEAEYDEDENEPKDEELAADDIEGGKLGDARFHPRQSPLTAFEFDYALHLCSLSYECKVSSTSTDADFVASVQTMYRTRVHDNFGIVNAKDPFMDLGDGKIRFITCTLSGIVYICITGTNTGRQKTTNLVTNGSYIVDGVPDADGPVCYVNDANDLGIISLAQKLVGVEEVQKVVLCGHSRGGSVAHVAHYHLVANTALQIDSTKITSVAFGSTPFLRSTQPLQAHASRFFTFFTPNDIVPALYSNIAGRLIDHFTPTLLETVSRWMGMDLNLLGPVVRDLSAATQQYVYYGTWIKLSTIHIERVQNPGDFFESADFPIPQTMAMLEDRHGINSAYLPFAGAPRIELPPRTLWLDSRIQTKLEHATRQLNDDAELSQDMLPVLLVRVVAMAIVTANHGDTVDILGRLFAAVHTLRAAGLTRLDNSTDAESQQAAARDMQNANFLLSKLRSINPHSHTPVKFDNVDIATKLVEVAMDLTNMLAENYVVENRFNYTRLALFGVLGVAGVAASLATSGLVTALWLSFATRLNAAIAVGFFLQFATWKTFQTSLEKAQIVSDVHQVTDKLFRETAQAYSKQLSNVATAMLLQGDTDKSLERRLSTWQVPSMHVLRSILENFQTVLQHIVTLRSMCQNVVFIVLYGEQGIGKTSFIQGINREPFESRESTECPTIFRYTPDKTRNDTLAYIVDMPGNDSLDADHVKYVTALHGIGSIGIHLLQFDETPRDYDVAASREYFNGCDSVLYCLHKVMSLDLRLQLEPAPGTEKIPPIVNHWHRELFEMGGVFFGADSKYSIMATDICGAAVTKADPNLDRVVKAYNLQCLRANGGQSRDEIVQWINEAINRIRISRG</sequence>
<evidence type="ECO:0000313" key="5">
    <source>
        <dbReference type="Proteomes" id="UP000332933"/>
    </source>
</evidence>